<dbReference type="InterPro" id="IPR034164">
    <property type="entry name" value="Pepsin-like_dom"/>
</dbReference>
<evidence type="ECO:0000259" key="4">
    <source>
        <dbReference type="PROSITE" id="PS51767"/>
    </source>
</evidence>
<feature type="region of interest" description="Disordered" evidence="2">
    <location>
        <begin position="409"/>
        <end position="446"/>
    </location>
</feature>
<dbReference type="InterPro" id="IPR033121">
    <property type="entry name" value="PEPTIDASE_A1"/>
</dbReference>
<sequence length="560" mass="60722">MASHTPQISPRDTNTTIPAPIVFPPSQKFEGNDGPWSTFSLRLGTPQQDVNVMVSTASYQTWAVVPQGCTSNDPSNCADLRGGEFKYNDSTTWVQNNVTENGTFTLGLEINLGYGEDANGLYGYDTVALSWLGSGGKQLLVESMPAKVVNIAHTGPSLPQQIVAGIATPNFYFGLFGLNPRPTNFTNYQHPVSSFISNLKEENMIPSLSWSYTAGNQYRLDKVLGSLTLGGYDSARFVPNEVIFDFDAQDIRDLSVDISSIIYMESSKNTTLMSTPISAYLDSTIPWIYLPLSACQKFESAFGLEFDNTTQSYLVNDTLHEKLQADNASVTFTLRNPARQSGVVDITLPYAAFDLVAEYPLTPNGSLRYFPLARATNDTQYTLGRTFFQEAYVSADYERRTFTVSQCDWSPNSQSQTIVPISSLTSPTTTSSTPSSPNPSHKPSPGTIAGGVIGGLAGLALLSTGLYFLYTKLLRPNHQKGKKAAELDNDGEQRPELEDGKDGAAHEIDSKGYYGAEVEGEGKRHGHELEGGQGRGHELEGGAGAMAEMPAREAPAAELP</sequence>
<feature type="domain" description="Peptidase A1" evidence="4">
    <location>
        <begin position="37"/>
        <end position="405"/>
    </location>
</feature>
<dbReference type="GO" id="GO:0004190">
    <property type="term" value="F:aspartic-type endopeptidase activity"/>
    <property type="evidence" value="ECO:0007669"/>
    <property type="project" value="InterPro"/>
</dbReference>
<reference evidence="5" key="1">
    <citation type="submission" date="2021-03" db="EMBL/GenBank/DDBJ databases">
        <authorList>
            <person name="Tagirdzhanova G."/>
        </authorList>
    </citation>
    <scope>NUCLEOTIDE SEQUENCE</scope>
</reference>
<dbReference type="AlphaFoldDB" id="A0A8H3PET5"/>
<protein>
    <recommendedName>
        <fullName evidence="4">Peptidase A1 domain-containing protein</fullName>
    </recommendedName>
</protein>
<feature type="compositionally biased region" description="Low complexity" evidence="2">
    <location>
        <begin position="420"/>
        <end position="435"/>
    </location>
</feature>
<proteinExistence type="inferred from homology"/>
<evidence type="ECO:0000313" key="5">
    <source>
        <dbReference type="EMBL" id="CAF9939063.1"/>
    </source>
</evidence>
<dbReference type="CDD" id="cd05471">
    <property type="entry name" value="pepsin_like"/>
    <property type="match status" value="1"/>
</dbReference>
<evidence type="ECO:0000256" key="1">
    <source>
        <dbReference type="ARBA" id="ARBA00007447"/>
    </source>
</evidence>
<feature type="compositionally biased region" description="Polar residues" evidence="2">
    <location>
        <begin position="409"/>
        <end position="419"/>
    </location>
</feature>
<dbReference type="GO" id="GO:0006508">
    <property type="term" value="P:proteolysis"/>
    <property type="evidence" value="ECO:0007669"/>
    <property type="project" value="InterPro"/>
</dbReference>
<evidence type="ECO:0000256" key="2">
    <source>
        <dbReference type="SAM" id="MobiDB-lite"/>
    </source>
</evidence>
<name>A0A8H3PET5_9LECA</name>
<dbReference type="Gene3D" id="2.40.70.10">
    <property type="entry name" value="Acid Proteases"/>
    <property type="match status" value="2"/>
</dbReference>
<comment type="caution">
    <text evidence="5">The sequence shown here is derived from an EMBL/GenBank/DDBJ whole genome shotgun (WGS) entry which is preliminary data.</text>
</comment>
<keyword evidence="3" id="KW-0472">Membrane</keyword>
<dbReference type="InterPro" id="IPR001461">
    <property type="entry name" value="Aspartic_peptidase_A1"/>
</dbReference>
<dbReference type="CDD" id="cd12087">
    <property type="entry name" value="TM_EGFR-like"/>
    <property type="match status" value="1"/>
</dbReference>
<dbReference type="PRINTS" id="PR00792">
    <property type="entry name" value="PEPSIN"/>
</dbReference>
<feature type="transmembrane region" description="Helical" evidence="3">
    <location>
        <begin position="448"/>
        <end position="470"/>
    </location>
</feature>
<dbReference type="EMBL" id="CAJPDS010000124">
    <property type="protein sequence ID" value="CAF9939063.1"/>
    <property type="molecule type" value="Genomic_DNA"/>
</dbReference>
<feature type="compositionally biased region" description="Low complexity" evidence="2">
    <location>
        <begin position="545"/>
        <end position="560"/>
    </location>
</feature>
<dbReference type="PANTHER" id="PTHR47966:SF51">
    <property type="entry name" value="BETA-SITE APP-CLEAVING ENZYME, ISOFORM A-RELATED"/>
    <property type="match status" value="1"/>
</dbReference>
<keyword evidence="6" id="KW-1185">Reference proteome</keyword>
<dbReference type="GO" id="GO:0000324">
    <property type="term" value="C:fungal-type vacuole"/>
    <property type="evidence" value="ECO:0007669"/>
    <property type="project" value="TreeGrafter"/>
</dbReference>
<feature type="compositionally biased region" description="Basic and acidic residues" evidence="2">
    <location>
        <begin position="483"/>
        <end position="510"/>
    </location>
</feature>
<dbReference type="InterPro" id="IPR021109">
    <property type="entry name" value="Peptidase_aspartic_dom_sf"/>
</dbReference>
<keyword evidence="3" id="KW-1133">Transmembrane helix</keyword>
<keyword evidence="3" id="KW-0812">Transmembrane</keyword>
<accession>A0A8H3PET5</accession>
<feature type="compositionally biased region" description="Basic and acidic residues" evidence="2">
    <location>
        <begin position="520"/>
        <end position="540"/>
    </location>
</feature>
<dbReference type="Pfam" id="PF00026">
    <property type="entry name" value="Asp"/>
    <property type="match status" value="1"/>
</dbReference>
<gene>
    <name evidence="5" type="ORF">HETSPECPRED_001470</name>
</gene>
<evidence type="ECO:0000256" key="3">
    <source>
        <dbReference type="SAM" id="Phobius"/>
    </source>
</evidence>
<dbReference type="Proteomes" id="UP000664521">
    <property type="component" value="Unassembled WGS sequence"/>
</dbReference>
<organism evidence="5 6">
    <name type="scientific">Heterodermia speciosa</name>
    <dbReference type="NCBI Taxonomy" id="116794"/>
    <lineage>
        <taxon>Eukaryota</taxon>
        <taxon>Fungi</taxon>
        <taxon>Dikarya</taxon>
        <taxon>Ascomycota</taxon>
        <taxon>Pezizomycotina</taxon>
        <taxon>Lecanoromycetes</taxon>
        <taxon>OSLEUM clade</taxon>
        <taxon>Lecanoromycetidae</taxon>
        <taxon>Caliciales</taxon>
        <taxon>Physciaceae</taxon>
        <taxon>Heterodermia</taxon>
    </lineage>
</organism>
<dbReference type="PANTHER" id="PTHR47966">
    <property type="entry name" value="BETA-SITE APP-CLEAVING ENZYME, ISOFORM A-RELATED"/>
    <property type="match status" value="1"/>
</dbReference>
<dbReference type="OrthoDB" id="4074350at2759"/>
<dbReference type="SUPFAM" id="SSF50630">
    <property type="entry name" value="Acid proteases"/>
    <property type="match status" value="1"/>
</dbReference>
<feature type="region of interest" description="Disordered" evidence="2">
    <location>
        <begin position="479"/>
        <end position="560"/>
    </location>
</feature>
<comment type="similarity">
    <text evidence="1">Belongs to the peptidase A1 family.</text>
</comment>
<dbReference type="PROSITE" id="PS51767">
    <property type="entry name" value="PEPTIDASE_A1"/>
    <property type="match status" value="1"/>
</dbReference>
<evidence type="ECO:0000313" key="6">
    <source>
        <dbReference type="Proteomes" id="UP000664521"/>
    </source>
</evidence>